<dbReference type="Proteomes" id="UP000269221">
    <property type="component" value="Unassembled WGS sequence"/>
</dbReference>
<dbReference type="FunFam" id="3.30.160.60:FF:001767">
    <property type="entry name" value="Zinc finger protein 629"/>
    <property type="match status" value="1"/>
</dbReference>
<evidence type="ECO:0000256" key="8">
    <source>
        <dbReference type="PROSITE-ProRule" id="PRU00042"/>
    </source>
</evidence>
<dbReference type="SMART" id="SM00355">
    <property type="entry name" value="ZnF_C2H2"/>
    <property type="match status" value="3"/>
</dbReference>
<keyword evidence="4" id="KW-0677">Repeat</keyword>
<dbReference type="InterPro" id="IPR036236">
    <property type="entry name" value="Znf_C2H2_sf"/>
</dbReference>
<evidence type="ECO:0000256" key="6">
    <source>
        <dbReference type="ARBA" id="ARBA00022833"/>
    </source>
</evidence>
<feature type="domain" description="C2H2-type" evidence="10">
    <location>
        <begin position="52"/>
        <end position="79"/>
    </location>
</feature>
<gene>
    <name evidence="11" type="ORF">DUI87_26249</name>
</gene>
<keyword evidence="12" id="KW-1185">Reference proteome</keyword>
<dbReference type="GO" id="GO:0000981">
    <property type="term" value="F:DNA-binding transcription factor activity, RNA polymerase II-specific"/>
    <property type="evidence" value="ECO:0007669"/>
    <property type="project" value="TreeGrafter"/>
</dbReference>
<evidence type="ECO:0000259" key="10">
    <source>
        <dbReference type="PROSITE" id="PS50157"/>
    </source>
</evidence>
<sequence>MWGGLQPELNPDPPPEDPHRERPYQCEQCGKNFSRRSHLIRHQNIHAEERPYKCGECRKGFNQRSKLIIHQKIHTGERPYECRECGKSFSQRSHLICHQRIHTHRGKALRVWGMWDELQPELHPDPPPEDPHQGMALPV</sequence>
<dbReference type="AlphaFoldDB" id="A0A3M0JAJ8"/>
<dbReference type="GO" id="GO:0005634">
    <property type="term" value="C:nucleus"/>
    <property type="evidence" value="ECO:0007669"/>
    <property type="project" value="UniProtKB-SubCell"/>
</dbReference>
<evidence type="ECO:0000313" key="11">
    <source>
        <dbReference type="EMBL" id="RMB97280.1"/>
    </source>
</evidence>
<dbReference type="PANTHER" id="PTHR23226:SF416">
    <property type="entry name" value="FI01424P"/>
    <property type="match status" value="1"/>
</dbReference>
<dbReference type="Pfam" id="PF00096">
    <property type="entry name" value="zf-C2H2"/>
    <property type="match status" value="3"/>
</dbReference>
<dbReference type="PANTHER" id="PTHR23226">
    <property type="entry name" value="ZINC FINGER AND SCAN DOMAIN-CONTAINING"/>
    <property type="match status" value="1"/>
</dbReference>
<dbReference type="EMBL" id="QRBI01000165">
    <property type="protein sequence ID" value="RMB97280.1"/>
    <property type="molecule type" value="Genomic_DNA"/>
</dbReference>
<dbReference type="OrthoDB" id="3437960at2759"/>
<evidence type="ECO:0000256" key="4">
    <source>
        <dbReference type="ARBA" id="ARBA00022737"/>
    </source>
</evidence>
<accession>A0A3M0JAJ8</accession>
<dbReference type="FunFam" id="3.30.160.60:FF:001158">
    <property type="entry name" value="zinc finger protein 22"/>
    <property type="match status" value="1"/>
</dbReference>
<dbReference type="GO" id="GO:0000978">
    <property type="term" value="F:RNA polymerase II cis-regulatory region sequence-specific DNA binding"/>
    <property type="evidence" value="ECO:0007669"/>
    <property type="project" value="TreeGrafter"/>
</dbReference>
<feature type="region of interest" description="Disordered" evidence="9">
    <location>
        <begin position="1"/>
        <end position="23"/>
    </location>
</feature>
<evidence type="ECO:0000256" key="9">
    <source>
        <dbReference type="SAM" id="MobiDB-lite"/>
    </source>
</evidence>
<dbReference type="InterPro" id="IPR013087">
    <property type="entry name" value="Znf_C2H2_type"/>
</dbReference>
<feature type="domain" description="C2H2-type" evidence="10">
    <location>
        <begin position="24"/>
        <end position="51"/>
    </location>
</feature>
<dbReference type="PROSITE" id="PS50157">
    <property type="entry name" value="ZINC_FINGER_C2H2_2"/>
    <property type="match status" value="3"/>
</dbReference>
<dbReference type="SUPFAM" id="SSF57667">
    <property type="entry name" value="beta-beta-alpha zinc fingers"/>
    <property type="match status" value="2"/>
</dbReference>
<dbReference type="PROSITE" id="PS00028">
    <property type="entry name" value="ZINC_FINGER_C2H2_1"/>
    <property type="match status" value="3"/>
</dbReference>
<keyword evidence="7" id="KW-0539">Nucleus</keyword>
<dbReference type="Gene3D" id="3.30.160.60">
    <property type="entry name" value="Classic Zinc Finger"/>
    <property type="match status" value="3"/>
</dbReference>
<keyword evidence="5 8" id="KW-0863">Zinc-finger</keyword>
<comment type="similarity">
    <text evidence="2">Belongs to the krueppel C2H2-type zinc-finger protein family.</text>
</comment>
<proteinExistence type="inferred from homology"/>
<organism evidence="11 12">
    <name type="scientific">Hirundo rustica rustica</name>
    <dbReference type="NCBI Taxonomy" id="333673"/>
    <lineage>
        <taxon>Eukaryota</taxon>
        <taxon>Metazoa</taxon>
        <taxon>Chordata</taxon>
        <taxon>Craniata</taxon>
        <taxon>Vertebrata</taxon>
        <taxon>Euteleostomi</taxon>
        <taxon>Archelosauria</taxon>
        <taxon>Archosauria</taxon>
        <taxon>Dinosauria</taxon>
        <taxon>Saurischia</taxon>
        <taxon>Theropoda</taxon>
        <taxon>Coelurosauria</taxon>
        <taxon>Aves</taxon>
        <taxon>Neognathae</taxon>
        <taxon>Neoaves</taxon>
        <taxon>Telluraves</taxon>
        <taxon>Australaves</taxon>
        <taxon>Passeriformes</taxon>
        <taxon>Sylvioidea</taxon>
        <taxon>Hirundinidae</taxon>
        <taxon>Hirundo</taxon>
    </lineage>
</organism>
<dbReference type="GO" id="GO:0008270">
    <property type="term" value="F:zinc ion binding"/>
    <property type="evidence" value="ECO:0007669"/>
    <property type="project" value="UniProtKB-KW"/>
</dbReference>
<evidence type="ECO:0000313" key="12">
    <source>
        <dbReference type="Proteomes" id="UP000269221"/>
    </source>
</evidence>
<evidence type="ECO:0000256" key="2">
    <source>
        <dbReference type="ARBA" id="ARBA00006991"/>
    </source>
</evidence>
<feature type="domain" description="C2H2-type" evidence="10">
    <location>
        <begin position="80"/>
        <end position="107"/>
    </location>
</feature>
<evidence type="ECO:0000256" key="3">
    <source>
        <dbReference type="ARBA" id="ARBA00022723"/>
    </source>
</evidence>
<evidence type="ECO:0000256" key="7">
    <source>
        <dbReference type="ARBA" id="ARBA00023242"/>
    </source>
</evidence>
<protein>
    <recommendedName>
        <fullName evidence="10">C2H2-type domain-containing protein</fullName>
    </recommendedName>
</protein>
<dbReference type="FunFam" id="3.30.160.60:FF:000295">
    <property type="entry name" value="zinc finger protein 19"/>
    <property type="match status" value="1"/>
</dbReference>
<comment type="caution">
    <text evidence="11">The sequence shown here is derived from an EMBL/GenBank/DDBJ whole genome shotgun (WGS) entry which is preliminary data.</text>
</comment>
<evidence type="ECO:0000256" key="1">
    <source>
        <dbReference type="ARBA" id="ARBA00004123"/>
    </source>
</evidence>
<evidence type="ECO:0000256" key="5">
    <source>
        <dbReference type="ARBA" id="ARBA00022771"/>
    </source>
</evidence>
<keyword evidence="6" id="KW-0862">Zinc</keyword>
<reference evidence="11 12" key="1">
    <citation type="submission" date="2018-07" db="EMBL/GenBank/DDBJ databases">
        <title>A high quality draft genome assembly of the barn swallow (H. rustica rustica).</title>
        <authorList>
            <person name="Formenti G."/>
            <person name="Chiara M."/>
            <person name="Poveda L."/>
            <person name="Francoijs K.-J."/>
            <person name="Bonisoli-Alquati A."/>
            <person name="Canova L."/>
            <person name="Gianfranceschi L."/>
            <person name="Horner D.S."/>
            <person name="Saino N."/>
        </authorList>
    </citation>
    <scope>NUCLEOTIDE SEQUENCE [LARGE SCALE GENOMIC DNA]</scope>
    <source>
        <strain evidence="11">Chelidonia</strain>
        <tissue evidence="11">Blood</tissue>
    </source>
</reference>
<comment type="subcellular location">
    <subcellularLocation>
        <location evidence="1">Nucleus</location>
    </subcellularLocation>
</comment>
<dbReference type="STRING" id="333673.A0A3M0JAJ8"/>
<keyword evidence="3" id="KW-0479">Metal-binding</keyword>
<name>A0A3M0JAJ8_HIRRU</name>